<reference evidence="1 2" key="1">
    <citation type="journal article" date="2018" name="Nat. Ecol. Evol.">
        <title>Genomic signatures of mitonuclear coevolution across populations of Tigriopus californicus.</title>
        <authorList>
            <person name="Barreto F.S."/>
            <person name="Watson E.T."/>
            <person name="Lima T.G."/>
            <person name="Willett C.S."/>
            <person name="Edmands S."/>
            <person name="Li W."/>
            <person name="Burton R.S."/>
        </authorList>
    </citation>
    <scope>NUCLEOTIDE SEQUENCE [LARGE SCALE GENOMIC DNA]</scope>
    <source>
        <strain evidence="1 2">San Diego</strain>
    </source>
</reference>
<keyword evidence="2" id="KW-1185">Reference proteome</keyword>
<evidence type="ECO:0000313" key="1">
    <source>
        <dbReference type="EMBL" id="TRY72752.1"/>
    </source>
</evidence>
<dbReference type="EMBL" id="VCGU01000008">
    <property type="protein sequence ID" value="TRY72752.1"/>
    <property type="molecule type" value="Genomic_DNA"/>
</dbReference>
<accession>A0A553P510</accession>
<sequence length="116" mass="13836">MYPVVLRYNLHYRPAFKEYPSLSAERNPIAPRAPQKQGWNPLVLLTKSLDPARAYYPRYFITPSSLEALPRNEAILQSRALYIRAYQHTIIQRNRPIVFYIWFRRSQCRVLTLKNL</sequence>
<name>A0A553P510_TIGCA</name>
<organism evidence="1 2">
    <name type="scientific">Tigriopus californicus</name>
    <name type="common">Marine copepod</name>
    <dbReference type="NCBI Taxonomy" id="6832"/>
    <lineage>
        <taxon>Eukaryota</taxon>
        <taxon>Metazoa</taxon>
        <taxon>Ecdysozoa</taxon>
        <taxon>Arthropoda</taxon>
        <taxon>Crustacea</taxon>
        <taxon>Multicrustacea</taxon>
        <taxon>Hexanauplia</taxon>
        <taxon>Copepoda</taxon>
        <taxon>Harpacticoida</taxon>
        <taxon>Harpacticidae</taxon>
        <taxon>Tigriopus</taxon>
    </lineage>
</organism>
<protein>
    <submittedName>
        <fullName evidence="1">Uncharacterized protein</fullName>
    </submittedName>
</protein>
<dbReference type="Proteomes" id="UP000318571">
    <property type="component" value="Chromosome 7"/>
</dbReference>
<gene>
    <name evidence="1" type="ORF">TCAL_16234</name>
</gene>
<proteinExistence type="predicted"/>
<comment type="caution">
    <text evidence="1">The sequence shown here is derived from an EMBL/GenBank/DDBJ whole genome shotgun (WGS) entry which is preliminary data.</text>
</comment>
<evidence type="ECO:0000313" key="2">
    <source>
        <dbReference type="Proteomes" id="UP000318571"/>
    </source>
</evidence>
<dbReference type="AlphaFoldDB" id="A0A553P510"/>